<evidence type="ECO:0000313" key="3">
    <source>
        <dbReference type="Proteomes" id="UP001634007"/>
    </source>
</evidence>
<reference evidence="2 3" key="1">
    <citation type="submission" date="2024-11" db="EMBL/GenBank/DDBJ databases">
        <title>Chromosome-level genome assembly of Eucalyptus globulus Labill. provides insights into its genome evolution.</title>
        <authorList>
            <person name="Li X."/>
        </authorList>
    </citation>
    <scope>NUCLEOTIDE SEQUENCE [LARGE SCALE GENOMIC DNA]</scope>
    <source>
        <strain evidence="2">CL2024</strain>
        <tissue evidence="2">Fresh tender leaves</tissue>
    </source>
</reference>
<dbReference type="EMBL" id="JBJKBG010000002">
    <property type="protein sequence ID" value="KAL3749500.1"/>
    <property type="molecule type" value="Genomic_DNA"/>
</dbReference>
<evidence type="ECO:0000313" key="2">
    <source>
        <dbReference type="EMBL" id="KAL3749500.1"/>
    </source>
</evidence>
<dbReference type="Proteomes" id="UP001634007">
    <property type="component" value="Unassembled WGS sequence"/>
</dbReference>
<organism evidence="2 3">
    <name type="scientific">Eucalyptus globulus</name>
    <name type="common">Tasmanian blue gum</name>
    <dbReference type="NCBI Taxonomy" id="34317"/>
    <lineage>
        <taxon>Eukaryota</taxon>
        <taxon>Viridiplantae</taxon>
        <taxon>Streptophyta</taxon>
        <taxon>Embryophyta</taxon>
        <taxon>Tracheophyta</taxon>
        <taxon>Spermatophyta</taxon>
        <taxon>Magnoliopsida</taxon>
        <taxon>eudicotyledons</taxon>
        <taxon>Gunneridae</taxon>
        <taxon>Pentapetalae</taxon>
        <taxon>rosids</taxon>
        <taxon>malvids</taxon>
        <taxon>Myrtales</taxon>
        <taxon>Myrtaceae</taxon>
        <taxon>Myrtoideae</taxon>
        <taxon>Eucalypteae</taxon>
        <taxon>Eucalyptus</taxon>
    </lineage>
</organism>
<feature type="compositionally biased region" description="Basic and acidic residues" evidence="1">
    <location>
        <begin position="29"/>
        <end position="57"/>
    </location>
</feature>
<gene>
    <name evidence="2" type="ORF">ACJRO7_010598</name>
</gene>
<name>A0ABD3LCG8_EUCGL</name>
<comment type="caution">
    <text evidence="2">The sequence shown here is derived from an EMBL/GenBank/DDBJ whole genome shotgun (WGS) entry which is preliminary data.</text>
</comment>
<evidence type="ECO:0000256" key="1">
    <source>
        <dbReference type="SAM" id="MobiDB-lite"/>
    </source>
</evidence>
<proteinExistence type="predicted"/>
<sequence>MVGGLGRGDRSWINPCSVRIDRGSIPVEQDRSLHRADRSPVEQDRSRASAVRIDRGRGPRSCGSINAPCGSISVDPCITRIDCGSIPVEGLGRVDGLIFETSM</sequence>
<accession>A0ABD3LCG8</accession>
<dbReference type="AlphaFoldDB" id="A0ABD3LCG8"/>
<keyword evidence="3" id="KW-1185">Reference proteome</keyword>
<protein>
    <submittedName>
        <fullName evidence="2">Uncharacterized protein</fullName>
    </submittedName>
</protein>
<feature type="region of interest" description="Disordered" evidence="1">
    <location>
        <begin position="29"/>
        <end position="60"/>
    </location>
</feature>